<protein>
    <submittedName>
        <fullName evidence="1">Jg6993 protein</fullName>
    </submittedName>
</protein>
<organism evidence="1 2">
    <name type="scientific">Pararge aegeria aegeria</name>
    <dbReference type="NCBI Taxonomy" id="348720"/>
    <lineage>
        <taxon>Eukaryota</taxon>
        <taxon>Metazoa</taxon>
        <taxon>Ecdysozoa</taxon>
        <taxon>Arthropoda</taxon>
        <taxon>Hexapoda</taxon>
        <taxon>Insecta</taxon>
        <taxon>Pterygota</taxon>
        <taxon>Neoptera</taxon>
        <taxon>Endopterygota</taxon>
        <taxon>Lepidoptera</taxon>
        <taxon>Glossata</taxon>
        <taxon>Ditrysia</taxon>
        <taxon>Papilionoidea</taxon>
        <taxon>Nymphalidae</taxon>
        <taxon>Satyrinae</taxon>
        <taxon>Satyrini</taxon>
        <taxon>Parargina</taxon>
        <taxon>Pararge</taxon>
    </lineage>
</organism>
<evidence type="ECO:0000313" key="1">
    <source>
        <dbReference type="EMBL" id="CAH2261924.1"/>
    </source>
</evidence>
<evidence type="ECO:0000313" key="2">
    <source>
        <dbReference type="Proteomes" id="UP000838756"/>
    </source>
</evidence>
<reference evidence="1" key="1">
    <citation type="submission" date="2022-03" db="EMBL/GenBank/DDBJ databases">
        <authorList>
            <person name="Lindestad O."/>
        </authorList>
    </citation>
    <scope>NUCLEOTIDE SEQUENCE</scope>
</reference>
<dbReference type="Proteomes" id="UP000838756">
    <property type="component" value="Unassembled WGS sequence"/>
</dbReference>
<proteinExistence type="predicted"/>
<accession>A0A8S4SE72</accession>
<dbReference type="EMBL" id="CAKXAJ010026208">
    <property type="protein sequence ID" value="CAH2261924.1"/>
    <property type="molecule type" value="Genomic_DNA"/>
</dbReference>
<comment type="caution">
    <text evidence="1">The sequence shown here is derived from an EMBL/GenBank/DDBJ whole genome shotgun (WGS) entry which is preliminary data.</text>
</comment>
<keyword evidence="2" id="KW-1185">Reference proteome</keyword>
<sequence length="77" mass="8616">MACDSPVCVDPCPKAAPPRYCPANMTSCASGCVCMLECRSPTYVCFQTKFCMAPRRYLTRNTKHPYYHATIAEVMEP</sequence>
<dbReference type="OrthoDB" id="6913683at2759"/>
<dbReference type="AlphaFoldDB" id="A0A8S4SE72"/>
<name>A0A8S4SE72_9NEOP</name>
<gene>
    <name evidence="1" type="primary">jg6993</name>
    <name evidence="1" type="ORF">PAEG_LOCUS24046</name>
</gene>